<keyword evidence="14 15" id="KW-0472">Membrane</keyword>
<dbReference type="CDD" id="cd00075">
    <property type="entry name" value="HATPase"/>
    <property type="match status" value="1"/>
</dbReference>
<dbReference type="PRINTS" id="PR00344">
    <property type="entry name" value="BCTRLSENSOR"/>
</dbReference>
<dbReference type="SUPFAM" id="SSF47384">
    <property type="entry name" value="Homodimeric domain of signal transducing histidine kinase"/>
    <property type="match status" value="1"/>
</dbReference>
<evidence type="ECO:0000313" key="19">
    <source>
        <dbReference type="Proteomes" id="UP000677126"/>
    </source>
</evidence>
<evidence type="ECO:0000256" key="1">
    <source>
        <dbReference type="ARBA" id="ARBA00000085"/>
    </source>
</evidence>
<protein>
    <recommendedName>
        <fullName evidence="3">histidine kinase</fullName>
        <ecNumber evidence="3">2.7.13.3</ecNumber>
    </recommendedName>
</protein>
<keyword evidence="10" id="KW-0418">Kinase</keyword>
<evidence type="ECO:0000256" key="11">
    <source>
        <dbReference type="ARBA" id="ARBA00022840"/>
    </source>
</evidence>
<evidence type="ECO:0000313" key="18">
    <source>
        <dbReference type="EMBL" id="QVM85330.1"/>
    </source>
</evidence>
<evidence type="ECO:0000256" key="12">
    <source>
        <dbReference type="ARBA" id="ARBA00022989"/>
    </source>
</evidence>
<dbReference type="Proteomes" id="UP000677126">
    <property type="component" value="Chromosome"/>
</dbReference>
<evidence type="ECO:0000256" key="13">
    <source>
        <dbReference type="ARBA" id="ARBA00023012"/>
    </source>
</evidence>
<keyword evidence="5" id="KW-0997">Cell inner membrane</keyword>
<dbReference type="InterPro" id="IPR003660">
    <property type="entry name" value="HAMP_dom"/>
</dbReference>
<feature type="domain" description="HAMP" evidence="17">
    <location>
        <begin position="211"/>
        <end position="263"/>
    </location>
</feature>
<evidence type="ECO:0000256" key="5">
    <source>
        <dbReference type="ARBA" id="ARBA00022519"/>
    </source>
</evidence>
<dbReference type="RefSeq" id="WP_213500963.1">
    <property type="nucleotide sequence ID" value="NZ_CP054856.1"/>
</dbReference>
<accession>A0ABX8E8Q0</accession>
<keyword evidence="19" id="KW-1185">Reference proteome</keyword>
<keyword evidence="4" id="KW-1003">Cell membrane</keyword>
<dbReference type="InterPro" id="IPR005467">
    <property type="entry name" value="His_kinase_dom"/>
</dbReference>
<dbReference type="InterPro" id="IPR004358">
    <property type="entry name" value="Sig_transdc_His_kin-like_C"/>
</dbReference>
<evidence type="ECO:0000259" key="16">
    <source>
        <dbReference type="PROSITE" id="PS50109"/>
    </source>
</evidence>
<feature type="domain" description="Histidine kinase" evidence="16">
    <location>
        <begin position="271"/>
        <end position="470"/>
    </location>
</feature>
<evidence type="ECO:0000256" key="9">
    <source>
        <dbReference type="ARBA" id="ARBA00022741"/>
    </source>
</evidence>
<dbReference type="SMART" id="SM00304">
    <property type="entry name" value="HAMP"/>
    <property type="match status" value="1"/>
</dbReference>
<dbReference type="SUPFAM" id="SSF55874">
    <property type="entry name" value="ATPase domain of HSP90 chaperone/DNA topoisomerase II/histidine kinase"/>
    <property type="match status" value="1"/>
</dbReference>
<evidence type="ECO:0000256" key="2">
    <source>
        <dbReference type="ARBA" id="ARBA00004429"/>
    </source>
</evidence>
<keyword evidence="12 15" id="KW-1133">Transmembrane helix</keyword>
<evidence type="ECO:0000256" key="8">
    <source>
        <dbReference type="ARBA" id="ARBA00022692"/>
    </source>
</evidence>
<evidence type="ECO:0000259" key="17">
    <source>
        <dbReference type="PROSITE" id="PS50885"/>
    </source>
</evidence>
<reference evidence="18 19" key="1">
    <citation type="journal article" date="2021" name="Int. J. Syst. Evol. Microbiol.">
        <title>Novosphingobium decolorationis sp. nov., an aniline blue-decolourizing bacterium isolated from East Pacific sediment.</title>
        <authorList>
            <person name="Chen X."/>
            <person name="Dong B."/>
            <person name="Chen T."/>
            <person name="Ren N."/>
            <person name="Wang J."/>
            <person name="Xu Y."/>
            <person name="Yang J."/>
            <person name="Zhu S."/>
            <person name="Chen J."/>
        </authorList>
    </citation>
    <scope>NUCLEOTIDE SEQUENCE [LARGE SCALE GENOMIC DNA]</scope>
    <source>
        <strain evidence="18 19">502str22</strain>
    </source>
</reference>
<dbReference type="InterPro" id="IPR050980">
    <property type="entry name" value="2C_sensor_his_kinase"/>
</dbReference>
<dbReference type="PANTHER" id="PTHR44936:SF5">
    <property type="entry name" value="SENSOR HISTIDINE KINASE ENVZ"/>
    <property type="match status" value="1"/>
</dbReference>
<evidence type="ECO:0000256" key="14">
    <source>
        <dbReference type="ARBA" id="ARBA00023136"/>
    </source>
</evidence>
<dbReference type="InterPro" id="IPR036097">
    <property type="entry name" value="HisK_dim/P_sf"/>
</dbReference>
<keyword evidence="6" id="KW-0597">Phosphoprotein</keyword>
<dbReference type="InterPro" id="IPR003594">
    <property type="entry name" value="HATPase_dom"/>
</dbReference>
<gene>
    <name evidence="18" type="ORF">HT578_17975</name>
</gene>
<proteinExistence type="predicted"/>
<evidence type="ECO:0000256" key="7">
    <source>
        <dbReference type="ARBA" id="ARBA00022679"/>
    </source>
</evidence>
<dbReference type="CDD" id="cd00082">
    <property type="entry name" value="HisKA"/>
    <property type="match status" value="1"/>
</dbReference>
<sequence length="485" mass="53520">MRALLHRLIPATLSARIAWLLVGGLVLSQLLTGTIWFESRRRQLLEIPAHVFATRVADSLRVLDSAAPDRREDLLAKLQSPEFHLKRLAVLPDEERAGEEPEDLARSAPILAGSIRHQLDGRVEVRVLAAQLLDEEGEPAGRWSMLRDREPRAAFTLAVRRRPGDLWLVARGREDEDGVLFDPGGTIADYVLRIYLLRILMVAALTWLGVRLAVKPLERLAEAAQRLGRDIRSPALPRKGPIEVRRAVEAFNGMQRQLVGYLDERTRFLAAVSHDLRSPITRLRLRAELLPATEEKGGWRKDLDEMEGMVDATLAFMQGNAGEDLQEAVDLDAVLAGILEDLHTQGAQATLAGRCGAPIAGFPQGLRRCLVNLTDNAVRYGGRADIVAQECDEEIIIRVRDDGPGIPEASLGLVFEPFYREEKSRNTALGGVGLGLSIARDIALAHGGELTLHNRPEGGLEATLRLPRGAPQDTKARHRADCNDF</sequence>
<dbReference type="Gene3D" id="1.10.287.130">
    <property type="match status" value="1"/>
</dbReference>
<dbReference type="InterPro" id="IPR036890">
    <property type="entry name" value="HATPase_C_sf"/>
</dbReference>
<feature type="transmembrane region" description="Helical" evidence="15">
    <location>
        <begin position="195"/>
        <end position="214"/>
    </location>
</feature>
<dbReference type="PROSITE" id="PS50885">
    <property type="entry name" value="HAMP"/>
    <property type="match status" value="1"/>
</dbReference>
<dbReference type="EC" id="2.7.13.3" evidence="3"/>
<name>A0ABX8E8Q0_9SPHN</name>
<keyword evidence="8 15" id="KW-0812">Transmembrane</keyword>
<dbReference type="Pfam" id="PF00512">
    <property type="entry name" value="HisKA"/>
    <property type="match status" value="1"/>
</dbReference>
<comment type="subcellular location">
    <subcellularLocation>
        <location evidence="2">Cell inner membrane</location>
        <topology evidence="2">Multi-pass membrane protein</topology>
    </subcellularLocation>
</comment>
<evidence type="ECO:0000256" key="15">
    <source>
        <dbReference type="SAM" id="Phobius"/>
    </source>
</evidence>
<evidence type="ECO:0000256" key="4">
    <source>
        <dbReference type="ARBA" id="ARBA00022475"/>
    </source>
</evidence>
<organism evidence="18 19">
    <name type="scientific">Novosphingobium decolorationis</name>
    <dbReference type="NCBI Taxonomy" id="2698673"/>
    <lineage>
        <taxon>Bacteria</taxon>
        <taxon>Pseudomonadati</taxon>
        <taxon>Pseudomonadota</taxon>
        <taxon>Alphaproteobacteria</taxon>
        <taxon>Sphingomonadales</taxon>
        <taxon>Sphingomonadaceae</taxon>
        <taxon>Novosphingobium</taxon>
    </lineage>
</organism>
<evidence type="ECO:0000256" key="10">
    <source>
        <dbReference type="ARBA" id="ARBA00022777"/>
    </source>
</evidence>
<dbReference type="CDD" id="cd06225">
    <property type="entry name" value="HAMP"/>
    <property type="match status" value="1"/>
</dbReference>
<keyword evidence="13" id="KW-0902">Two-component regulatory system</keyword>
<dbReference type="Pfam" id="PF02518">
    <property type="entry name" value="HATPase_c"/>
    <property type="match status" value="1"/>
</dbReference>
<dbReference type="PROSITE" id="PS50109">
    <property type="entry name" value="HIS_KIN"/>
    <property type="match status" value="1"/>
</dbReference>
<dbReference type="PANTHER" id="PTHR44936">
    <property type="entry name" value="SENSOR PROTEIN CREC"/>
    <property type="match status" value="1"/>
</dbReference>
<dbReference type="InterPro" id="IPR003661">
    <property type="entry name" value="HisK_dim/P_dom"/>
</dbReference>
<dbReference type="EMBL" id="CP054856">
    <property type="protein sequence ID" value="QVM85330.1"/>
    <property type="molecule type" value="Genomic_DNA"/>
</dbReference>
<evidence type="ECO:0000256" key="6">
    <source>
        <dbReference type="ARBA" id="ARBA00022553"/>
    </source>
</evidence>
<dbReference type="SMART" id="SM00388">
    <property type="entry name" value="HisKA"/>
    <property type="match status" value="1"/>
</dbReference>
<dbReference type="Gene3D" id="3.30.565.10">
    <property type="entry name" value="Histidine kinase-like ATPase, C-terminal domain"/>
    <property type="match status" value="1"/>
</dbReference>
<keyword evidence="11" id="KW-0067">ATP-binding</keyword>
<dbReference type="SMART" id="SM00387">
    <property type="entry name" value="HATPase_c"/>
    <property type="match status" value="1"/>
</dbReference>
<keyword evidence="7" id="KW-0808">Transferase</keyword>
<evidence type="ECO:0000256" key="3">
    <source>
        <dbReference type="ARBA" id="ARBA00012438"/>
    </source>
</evidence>
<keyword evidence="9" id="KW-0547">Nucleotide-binding</keyword>
<dbReference type="Pfam" id="PF00672">
    <property type="entry name" value="HAMP"/>
    <property type="match status" value="1"/>
</dbReference>
<comment type="catalytic activity">
    <reaction evidence="1">
        <text>ATP + protein L-histidine = ADP + protein N-phospho-L-histidine.</text>
        <dbReference type="EC" id="2.7.13.3"/>
    </reaction>
</comment>
<feature type="transmembrane region" description="Helical" evidence="15">
    <location>
        <begin position="17"/>
        <end position="37"/>
    </location>
</feature>